<gene>
    <name evidence="5" type="ORF">GRI47_06095</name>
</gene>
<reference evidence="5 6" key="1">
    <citation type="submission" date="2019-12" db="EMBL/GenBank/DDBJ databases">
        <title>Genomic-based taxomic classification of the family Erythrobacteraceae.</title>
        <authorList>
            <person name="Xu L."/>
        </authorList>
    </citation>
    <scope>NUCLEOTIDE SEQUENCE [LARGE SCALE GENOMIC DNA]</scope>
    <source>
        <strain evidence="5 6">JCM 17468</strain>
    </source>
</reference>
<organism evidence="5 6">
    <name type="scientific">Qipengyuania pelagi</name>
    <dbReference type="NCBI Taxonomy" id="994320"/>
    <lineage>
        <taxon>Bacteria</taxon>
        <taxon>Pseudomonadati</taxon>
        <taxon>Pseudomonadota</taxon>
        <taxon>Alphaproteobacteria</taxon>
        <taxon>Sphingomonadales</taxon>
        <taxon>Erythrobacteraceae</taxon>
        <taxon>Qipengyuania</taxon>
    </lineage>
</organism>
<dbReference type="GO" id="GO:0016020">
    <property type="term" value="C:membrane"/>
    <property type="evidence" value="ECO:0007669"/>
    <property type="project" value="InterPro"/>
</dbReference>
<dbReference type="SUPFAM" id="SSF58104">
    <property type="entry name" value="Methyl-accepting chemotaxis protein (MCP) signaling domain"/>
    <property type="match status" value="1"/>
</dbReference>
<name>A0A844Y9B5_9SPHN</name>
<proteinExistence type="inferred from homology"/>
<dbReference type="InterPro" id="IPR004090">
    <property type="entry name" value="Chemotax_Me-accpt_rcpt"/>
</dbReference>
<dbReference type="GO" id="GO:0019825">
    <property type="term" value="F:oxygen binding"/>
    <property type="evidence" value="ECO:0007669"/>
    <property type="project" value="InterPro"/>
</dbReference>
<accession>A0A844Y9B5</accession>
<comment type="caution">
    <text evidence="5">The sequence shown here is derived from an EMBL/GenBank/DDBJ whole genome shotgun (WGS) entry which is preliminary data.</text>
</comment>
<dbReference type="OrthoDB" id="5292010at2"/>
<evidence type="ECO:0000259" key="4">
    <source>
        <dbReference type="PROSITE" id="PS50111"/>
    </source>
</evidence>
<dbReference type="PRINTS" id="PR00260">
    <property type="entry name" value="CHEMTRNSDUCR"/>
</dbReference>
<sequence length="444" mass="47885">MFVETEISDGASASERLARFAILDEHQSAFARISEILRDSAEDLASIYVEHFLEAANFRLDDEAKSALIVRIAQYSRGKFSPPIDAAWIARIEQAGELQFKTGASTLALLSALSWSHRAAAAIISHSLEDPEDRRYLVGQFMRVSALEVEILVSTVSRLEKRRYRRTLAANAKAFDESIADIIQSSNRLSAEARVKASASVDAARALLDLSGDVSSASAHSTDAMAEVAEKTGDLRDAIETIDGDLGFTLDRLAEFSETARRAEQSALTLADDTHTIEALLKLIRSIADQAKILSLNALVEAASAGEAGLGFRVVANEMKDLAERTEQATTQIGSQVTNIRQTSDASRTAHATMRQQFDGLKTTTDRMRQTLNAQARSVKEITRCVEDTAMGAKASSRAIGQMEAGIEDLSGAIGAVSAEVTALDTSLLSLRTTADAFTAKLRA</sequence>
<evidence type="ECO:0000256" key="2">
    <source>
        <dbReference type="ARBA" id="ARBA00029447"/>
    </source>
</evidence>
<dbReference type="AlphaFoldDB" id="A0A844Y9B5"/>
<keyword evidence="1 3" id="KW-0807">Transducer</keyword>
<dbReference type="Pfam" id="PF00015">
    <property type="entry name" value="MCPsignal"/>
    <property type="match status" value="1"/>
</dbReference>
<evidence type="ECO:0000313" key="6">
    <source>
        <dbReference type="Proteomes" id="UP000430272"/>
    </source>
</evidence>
<dbReference type="GO" id="GO:0004888">
    <property type="term" value="F:transmembrane signaling receptor activity"/>
    <property type="evidence" value="ECO:0007669"/>
    <property type="project" value="InterPro"/>
</dbReference>
<dbReference type="GO" id="GO:0006935">
    <property type="term" value="P:chemotaxis"/>
    <property type="evidence" value="ECO:0007669"/>
    <property type="project" value="InterPro"/>
</dbReference>
<dbReference type="PROSITE" id="PS50111">
    <property type="entry name" value="CHEMOTAXIS_TRANSDUC_2"/>
    <property type="match status" value="1"/>
</dbReference>
<dbReference type="PANTHER" id="PTHR32089:SF112">
    <property type="entry name" value="LYSOZYME-LIKE PROTEIN-RELATED"/>
    <property type="match status" value="1"/>
</dbReference>
<dbReference type="GO" id="GO:0020037">
    <property type="term" value="F:heme binding"/>
    <property type="evidence" value="ECO:0007669"/>
    <property type="project" value="InterPro"/>
</dbReference>
<protein>
    <recommendedName>
        <fullName evidence="4">Methyl-accepting transducer domain-containing protein</fullName>
    </recommendedName>
</protein>
<dbReference type="InterPro" id="IPR004089">
    <property type="entry name" value="MCPsignal_dom"/>
</dbReference>
<feature type="domain" description="Methyl-accepting transducer" evidence="4">
    <location>
        <begin position="171"/>
        <end position="418"/>
    </location>
</feature>
<dbReference type="Gene3D" id="1.10.490.10">
    <property type="entry name" value="Globins"/>
    <property type="match status" value="1"/>
</dbReference>
<dbReference type="GO" id="GO:0007165">
    <property type="term" value="P:signal transduction"/>
    <property type="evidence" value="ECO:0007669"/>
    <property type="project" value="UniProtKB-KW"/>
</dbReference>
<dbReference type="SMART" id="SM00283">
    <property type="entry name" value="MA"/>
    <property type="match status" value="1"/>
</dbReference>
<dbReference type="RefSeq" id="WP_160660420.1">
    <property type="nucleotide sequence ID" value="NZ_BAABDV010000001.1"/>
</dbReference>
<dbReference type="InterPro" id="IPR012292">
    <property type="entry name" value="Globin/Proto"/>
</dbReference>
<evidence type="ECO:0000256" key="1">
    <source>
        <dbReference type="ARBA" id="ARBA00023224"/>
    </source>
</evidence>
<evidence type="ECO:0000313" key="5">
    <source>
        <dbReference type="EMBL" id="MXO53582.1"/>
    </source>
</evidence>
<dbReference type="EMBL" id="WTYD01000001">
    <property type="protein sequence ID" value="MXO53582.1"/>
    <property type="molecule type" value="Genomic_DNA"/>
</dbReference>
<evidence type="ECO:0000256" key="3">
    <source>
        <dbReference type="PROSITE-ProRule" id="PRU00284"/>
    </source>
</evidence>
<dbReference type="PANTHER" id="PTHR32089">
    <property type="entry name" value="METHYL-ACCEPTING CHEMOTAXIS PROTEIN MCPB"/>
    <property type="match status" value="1"/>
</dbReference>
<comment type="similarity">
    <text evidence="2">Belongs to the methyl-accepting chemotaxis (MCP) protein family.</text>
</comment>
<dbReference type="Gene3D" id="1.10.287.950">
    <property type="entry name" value="Methyl-accepting chemotaxis protein"/>
    <property type="match status" value="1"/>
</dbReference>
<dbReference type="Proteomes" id="UP000430272">
    <property type="component" value="Unassembled WGS sequence"/>
</dbReference>
<keyword evidence="6" id="KW-1185">Reference proteome</keyword>